<comment type="caution">
    <text evidence="1">The sequence shown here is derived from an EMBL/GenBank/DDBJ whole genome shotgun (WGS) entry which is preliminary data.</text>
</comment>
<protein>
    <recommendedName>
        <fullName evidence="5">Hydrolase</fullName>
    </recommendedName>
</protein>
<dbReference type="Gene3D" id="3.40.50.1000">
    <property type="entry name" value="HAD superfamily/HAD-like"/>
    <property type="match status" value="1"/>
</dbReference>
<dbReference type="Proteomes" id="UP000195326">
    <property type="component" value="Unassembled WGS sequence"/>
</dbReference>
<dbReference type="RefSeq" id="WP_016148109.1">
    <property type="nucleotide sequence ID" value="NZ_CABKSA010000002.1"/>
</dbReference>
<dbReference type="EMBL" id="NFKK01000001">
    <property type="protein sequence ID" value="OUP54594.1"/>
    <property type="molecule type" value="Genomic_DNA"/>
</dbReference>
<dbReference type="InterPro" id="IPR023214">
    <property type="entry name" value="HAD_sf"/>
</dbReference>
<reference evidence="3 4" key="1">
    <citation type="submission" date="2017-04" db="EMBL/GenBank/DDBJ databases">
        <title>Function of individual gut microbiota members based on whole genome sequencing of pure cultures obtained from chicken caecum.</title>
        <authorList>
            <person name="Medvecky M."/>
            <person name="Cejkova D."/>
            <person name="Polansky O."/>
            <person name="Karasova D."/>
            <person name="Kubasova T."/>
            <person name="Cizek A."/>
            <person name="Rychlik I."/>
        </authorList>
    </citation>
    <scope>NUCLEOTIDE SEQUENCE [LARGE SCALE GENOMIC DNA]</scope>
    <source>
        <strain evidence="3">An179</strain>
        <strain evidence="4">An180</strain>
    </source>
</reference>
<evidence type="ECO:0000313" key="1">
    <source>
        <dbReference type="EMBL" id="OUP54594.1"/>
    </source>
</evidence>
<name>A0A1Y4LCZ8_9FIRM</name>
<dbReference type="EMBL" id="NFKL01000006">
    <property type="protein sequence ID" value="OUP59513.1"/>
    <property type="molecule type" value="Genomic_DNA"/>
</dbReference>
<accession>A0A1Y4LCZ8</accession>
<sequence>MRHLLTPRYVFDAATDITPAFLLEHGIRGCLIDLDGTLVSRHQPTGNDHLVQWLDSLRAAGIRPMLLSNNNGNRVRIFAESIGVEWQGRALKPLARGFRQGAARLGLPFSQIAVIGDQIYTDTLGGNRLGALTCYVETIDRGDFWIGARYHLLESAFIRRARRRNEHGN</sequence>
<dbReference type="GO" id="GO:0008962">
    <property type="term" value="F:phosphatidylglycerophosphatase activity"/>
    <property type="evidence" value="ECO:0007669"/>
    <property type="project" value="InterPro"/>
</dbReference>
<evidence type="ECO:0000313" key="2">
    <source>
        <dbReference type="EMBL" id="OUP59513.1"/>
    </source>
</evidence>
<proteinExistence type="predicted"/>
<dbReference type="Proteomes" id="UP000195897">
    <property type="component" value="Unassembled WGS sequence"/>
</dbReference>
<dbReference type="STRING" id="501571.GCA_900143195_02802"/>
<dbReference type="InterPro" id="IPR010021">
    <property type="entry name" value="PGPP1/Gep4"/>
</dbReference>
<gene>
    <name evidence="2" type="ORF">B5F15_05540</name>
    <name evidence="1" type="ORF">B5F17_01440</name>
</gene>
<organism evidence="1 4">
    <name type="scientific">Butyricicoccus pullicaecorum</name>
    <dbReference type="NCBI Taxonomy" id="501571"/>
    <lineage>
        <taxon>Bacteria</taxon>
        <taxon>Bacillati</taxon>
        <taxon>Bacillota</taxon>
        <taxon>Clostridia</taxon>
        <taxon>Eubacteriales</taxon>
        <taxon>Butyricicoccaceae</taxon>
        <taxon>Butyricicoccus</taxon>
    </lineage>
</organism>
<evidence type="ECO:0000313" key="3">
    <source>
        <dbReference type="Proteomes" id="UP000195326"/>
    </source>
</evidence>
<dbReference type="InterPro" id="IPR036412">
    <property type="entry name" value="HAD-like_sf"/>
</dbReference>
<dbReference type="NCBIfam" id="TIGR01668">
    <property type="entry name" value="YqeG_hyp_ppase"/>
    <property type="match status" value="1"/>
</dbReference>
<evidence type="ECO:0000313" key="4">
    <source>
        <dbReference type="Proteomes" id="UP000195897"/>
    </source>
</evidence>
<dbReference type="SUPFAM" id="SSF56784">
    <property type="entry name" value="HAD-like"/>
    <property type="match status" value="1"/>
</dbReference>
<dbReference type="AlphaFoldDB" id="A0A1Y4LCZ8"/>
<evidence type="ECO:0008006" key="5">
    <source>
        <dbReference type="Google" id="ProtNLM"/>
    </source>
</evidence>
<reference evidence="1" key="2">
    <citation type="journal article" date="2018" name="BMC Genomics">
        <title>Whole genome sequencing and function prediction of 133 gut anaerobes isolated from chicken caecum in pure cultures.</title>
        <authorList>
            <person name="Medvecky M."/>
            <person name="Cejkova D."/>
            <person name="Polansky O."/>
            <person name="Karasova D."/>
            <person name="Kubasova T."/>
            <person name="Cizek A."/>
            <person name="Rychlik I."/>
        </authorList>
    </citation>
    <scope>NUCLEOTIDE SEQUENCE</scope>
    <source>
        <strain evidence="2">An179</strain>
        <strain evidence="1">An180</strain>
    </source>
</reference>
<dbReference type="Pfam" id="PF00702">
    <property type="entry name" value="Hydrolase"/>
    <property type="match status" value="1"/>
</dbReference>